<dbReference type="EMBL" id="JPYA02000003">
    <property type="protein sequence ID" value="MEB3751859.1"/>
    <property type="molecule type" value="Genomic_DNA"/>
</dbReference>
<dbReference type="PANTHER" id="PTHR43471">
    <property type="entry name" value="ABC TRANSPORTER PERMEASE"/>
    <property type="match status" value="1"/>
</dbReference>
<feature type="transmembrane region" description="Helical" evidence="1">
    <location>
        <begin position="107"/>
        <end position="128"/>
    </location>
</feature>
<keyword evidence="1" id="KW-0812">Transmembrane</keyword>
<feature type="transmembrane region" description="Helical" evidence="1">
    <location>
        <begin position="135"/>
        <end position="158"/>
    </location>
</feature>
<gene>
    <name evidence="2" type="ORF">EP10_002714</name>
</gene>
<feature type="transmembrane region" description="Helical" evidence="1">
    <location>
        <begin position="20"/>
        <end position="36"/>
    </location>
</feature>
<evidence type="ECO:0000313" key="3">
    <source>
        <dbReference type="Proteomes" id="UP000029267"/>
    </source>
</evidence>
<feature type="transmembrane region" description="Helical" evidence="1">
    <location>
        <begin position="164"/>
        <end position="190"/>
    </location>
</feature>
<reference evidence="2 3" key="1">
    <citation type="journal article" date="2014" name="Genome Announc.">
        <title>Draft Genome Sequence of Geobacillus icigianus Strain G1w1T Isolated from Hot Springs in the Valley of Geysers, Kamchatka (Russian Federation).</title>
        <authorList>
            <person name="Bryanskaya A.V."/>
            <person name="Rozanov A.S."/>
            <person name="Logacheva M.D."/>
            <person name="Kotenko A.V."/>
            <person name="Peltek S.E."/>
        </authorList>
    </citation>
    <scope>NUCLEOTIDE SEQUENCE [LARGE SCALE GENOMIC DNA]</scope>
    <source>
        <strain evidence="2 3">G1w1</strain>
    </source>
</reference>
<evidence type="ECO:0000313" key="2">
    <source>
        <dbReference type="EMBL" id="MEB3751859.1"/>
    </source>
</evidence>
<evidence type="ECO:0000256" key="1">
    <source>
        <dbReference type="SAM" id="Phobius"/>
    </source>
</evidence>
<dbReference type="Pfam" id="PF12679">
    <property type="entry name" value="ABC2_membrane_2"/>
    <property type="match status" value="1"/>
</dbReference>
<dbReference type="RefSeq" id="WP_033018608.1">
    <property type="nucleotide sequence ID" value="NZ_JPYA02000003.1"/>
</dbReference>
<comment type="caution">
    <text evidence="2">The sequence shown here is derived from an EMBL/GenBank/DDBJ whole genome shotgun (WGS) entry which is preliminary data.</text>
</comment>
<organism evidence="2 3">
    <name type="scientific">Geobacillus icigianus</name>
    <dbReference type="NCBI Taxonomy" id="1430331"/>
    <lineage>
        <taxon>Bacteria</taxon>
        <taxon>Bacillati</taxon>
        <taxon>Bacillota</taxon>
        <taxon>Bacilli</taxon>
        <taxon>Bacillales</taxon>
        <taxon>Anoxybacillaceae</taxon>
        <taxon>Geobacillus</taxon>
    </lineage>
</organism>
<accession>A0ABU6BJK9</accession>
<dbReference type="Proteomes" id="UP000029267">
    <property type="component" value="Unassembled WGS sequence"/>
</dbReference>
<evidence type="ECO:0008006" key="4">
    <source>
        <dbReference type="Google" id="ProtNLM"/>
    </source>
</evidence>
<proteinExistence type="predicted"/>
<feature type="transmembrane region" description="Helical" evidence="1">
    <location>
        <begin position="240"/>
        <end position="259"/>
    </location>
</feature>
<name>A0ABU6BJK9_9BACL</name>
<keyword evidence="1" id="KW-0472">Membrane</keyword>
<keyword evidence="3" id="KW-1185">Reference proteome</keyword>
<keyword evidence="1" id="KW-1133">Transmembrane helix</keyword>
<protein>
    <recommendedName>
        <fullName evidence="4">ABC transporter permease</fullName>
    </recommendedName>
</protein>
<feature type="transmembrane region" description="Helical" evidence="1">
    <location>
        <begin position="56"/>
        <end position="76"/>
    </location>
</feature>
<sequence length="269" mass="30426">MKTIARLEWRLVMRQHSSYGFILLWVVVLSLLFFIARDTIDFAGYTNMTATTANMMLYLLPLFMLISGSFTIASEIENGQWRLLRTYPLSPAAYIAGKWLGQWFGQMILFTLSFGLSLMFSLSTGVALPMKWIIVLYRFSSALIAFFLMIGLAVGSFVSTRWQALIVSVSIWFLFVMIWPTMLIAVLNVVPYPFIAPLLKSVTLLNPAEVVRVAFVVQMGGSAVFGQVYDHLLGQWQKPFGFILLVYATIYGSAIWLIAAKQLARRRSI</sequence>